<dbReference type="RefSeq" id="WP_370894019.1">
    <property type="nucleotide sequence ID" value="NZ_JBGJLR010000023.1"/>
</dbReference>
<evidence type="ECO:0000313" key="2">
    <source>
        <dbReference type="EMBL" id="MEZ2740862.1"/>
    </source>
</evidence>
<sequence length="348" mass="38249">MADLALLASHAAFSMTSLSAAIQKAPYVPQLLGQMNIFTPDRSRTTTIAVEEKGGVLSLIPVSERGAPLDEGKGEQRTIKYFATNRIARGKTLYAHELQNIRAFGETSELQGVQNQIADMMNGTTGLRAAVELTHEHMRLGAVQGKVMDAAGNELHDWFAQFGIARPATINFDFAAATAEEGQIRVKCNQVIRAMMRGSHGAWLPGMTRAVALCGDKFYDDLTSNAETRGTYLQQQGASELRNDVGQAFGTFRYGNIDFINYRGTDDKSTVAINDDECQFFPVGAPDAFKVGFSPAEFLPFVNTPGHDVYAMVVVDKDRQAWARPEVYSYPLFMCTRPGMLQRGKRKA</sequence>
<evidence type="ECO:0000256" key="1">
    <source>
        <dbReference type="SAM" id="SignalP"/>
    </source>
</evidence>
<dbReference type="EMBL" id="JBGJLR010000023">
    <property type="protein sequence ID" value="MEZ2740862.1"/>
    <property type="molecule type" value="Genomic_DNA"/>
</dbReference>
<gene>
    <name evidence="2" type="ORF">ACBP88_15660</name>
</gene>
<feature type="chain" id="PRO_5045847540" evidence="1">
    <location>
        <begin position="21"/>
        <end position="348"/>
    </location>
</feature>
<proteinExistence type="predicted"/>
<dbReference type="Pfam" id="PF03864">
    <property type="entry name" value="Phage_cap_E"/>
    <property type="match status" value="1"/>
</dbReference>
<evidence type="ECO:0000313" key="3">
    <source>
        <dbReference type="Proteomes" id="UP001567350"/>
    </source>
</evidence>
<comment type="caution">
    <text evidence="2">The sequence shown here is derived from an EMBL/GenBank/DDBJ whole genome shotgun (WGS) entry which is preliminary data.</text>
</comment>
<protein>
    <submittedName>
        <fullName evidence="2">Major capsid protein</fullName>
    </submittedName>
</protein>
<reference evidence="2 3" key="1">
    <citation type="submission" date="2024-08" db="EMBL/GenBank/DDBJ databases">
        <authorList>
            <person name="Feng Z."/>
            <person name="Ronholm J."/>
        </authorList>
    </citation>
    <scope>NUCLEOTIDE SEQUENCE [LARGE SCALE GENOMIC DNA]</scope>
    <source>
        <strain evidence="2 3">4-AB0-8</strain>
    </source>
</reference>
<keyword evidence="3" id="KW-1185">Reference proteome</keyword>
<organism evidence="2 3">
    <name type="scientific">Comamonas jiangduensis</name>
    <dbReference type="NCBI Taxonomy" id="1194168"/>
    <lineage>
        <taxon>Bacteria</taxon>
        <taxon>Pseudomonadati</taxon>
        <taxon>Pseudomonadota</taxon>
        <taxon>Betaproteobacteria</taxon>
        <taxon>Burkholderiales</taxon>
        <taxon>Comamonadaceae</taxon>
        <taxon>Comamonas</taxon>
    </lineage>
</organism>
<accession>A0ABV4IKA7</accession>
<name>A0ABV4IKA7_9BURK</name>
<dbReference type="Proteomes" id="UP001567350">
    <property type="component" value="Unassembled WGS sequence"/>
</dbReference>
<keyword evidence="1" id="KW-0732">Signal</keyword>
<feature type="signal peptide" evidence="1">
    <location>
        <begin position="1"/>
        <end position="20"/>
    </location>
</feature>
<dbReference type="InterPro" id="IPR005564">
    <property type="entry name" value="Major_capsid_GpE"/>
</dbReference>